<evidence type="ECO:0000256" key="1">
    <source>
        <dbReference type="ARBA" id="ARBA00001973"/>
    </source>
</evidence>
<evidence type="ECO:0000256" key="8">
    <source>
        <dbReference type="ARBA" id="ARBA00023008"/>
    </source>
</evidence>
<evidence type="ECO:0000256" key="2">
    <source>
        <dbReference type="ARBA" id="ARBA00004613"/>
    </source>
</evidence>
<evidence type="ECO:0000256" key="10">
    <source>
        <dbReference type="ARBA" id="ARBA00023157"/>
    </source>
</evidence>
<evidence type="ECO:0000313" key="20">
    <source>
        <dbReference type="Proteomes" id="UP001595075"/>
    </source>
</evidence>
<dbReference type="PROSITE" id="PS00562">
    <property type="entry name" value="CBM1_1"/>
    <property type="match status" value="1"/>
</dbReference>
<dbReference type="InterPro" id="IPR000254">
    <property type="entry name" value="CBD"/>
</dbReference>
<comment type="subcellular location">
    <subcellularLocation>
        <location evidence="2 16">Secreted</location>
    </subcellularLocation>
</comment>
<dbReference type="Proteomes" id="UP001595075">
    <property type="component" value="Unassembled WGS sequence"/>
</dbReference>
<evidence type="ECO:0000256" key="5">
    <source>
        <dbReference type="ARBA" id="ARBA00022729"/>
    </source>
</evidence>
<keyword evidence="6 16" id="KW-0136">Cellulose degradation</keyword>
<feature type="compositionally biased region" description="Low complexity" evidence="17">
    <location>
        <begin position="313"/>
        <end position="325"/>
    </location>
</feature>
<dbReference type="CDD" id="cd21175">
    <property type="entry name" value="LPMO_AA9"/>
    <property type="match status" value="1"/>
</dbReference>
<comment type="function">
    <text evidence="16">Lytic polysaccharide monooxygenase (LMPO) that depolymerizes crystalline and amorphous polysaccharides via the oxidation of scissile alpha- or beta-(1-4)-glycosidic bonds, yielding C1 and/or C4 oxidation products. Catalysis by LPMOs requires the reduction of the active-site copper from Cu(II) to Cu(I) by a reducing agent and H(2)O(2) or O(2) as a cosubstrate.</text>
</comment>
<keyword evidence="4" id="KW-0479">Metal-binding</keyword>
<evidence type="ECO:0000256" key="9">
    <source>
        <dbReference type="ARBA" id="ARBA00023033"/>
    </source>
</evidence>
<accession>A0ABR4CB21</accession>
<comment type="catalytic activity">
    <reaction evidence="15 16">
        <text>[(1-&gt;4)-beta-D-glucosyl]n+m + reduced acceptor + O2 = 4-dehydro-beta-D-glucosyl-[(1-&gt;4)-beta-D-glucosyl]n-1 + [(1-&gt;4)-beta-D-glucosyl]m + acceptor + H2O.</text>
        <dbReference type="EC" id="1.14.99.56"/>
    </reaction>
</comment>
<dbReference type="Gene3D" id="2.70.50.70">
    <property type="match status" value="1"/>
</dbReference>
<comment type="similarity">
    <text evidence="14">Belongs to the polysaccharide monooxygenase AA9 family.</text>
</comment>
<dbReference type="SUPFAM" id="SSF57180">
    <property type="entry name" value="Cellulose-binding domain"/>
    <property type="match status" value="1"/>
</dbReference>
<keyword evidence="5" id="KW-0732">Signal</keyword>
<dbReference type="PANTHER" id="PTHR33353:SF17">
    <property type="entry name" value="ENDO-BETA-1,4-GLUCANASE D"/>
    <property type="match status" value="1"/>
</dbReference>
<evidence type="ECO:0000256" key="12">
    <source>
        <dbReference type="ARBA" id="ARBA00023277"/>
    </source>
</evidence>
<feature type="compositionally biased region" description="Low complexity" evidence="17">
    <location>
        <begin position="249"/>
        <end position="290"/>
    </location>
</feature>
<dbReference type="InterPro" id="IPR005103">
    <property type="entry name" value="AA9_LPMO"/>
</dbReference>
<dbReference type="SMART" id="SM00236">
    <property type="entry name" value="fCBD"/>
    <property type="match status" value="1"/>
</dbReference>
<dbReference type="Pfam" id="PF03443">
    <property type="entry name" value="AA9"/>
    <property type="match status" value="1"/>
</dbReference>
<dbReference type="InterPro" id="IPR049892">
    <property type="entry name" value="AA9"/>
</dbReference>
<evidence type="ECO:0000259" key="18">
    <source>
        <dbReference type="PROSITE" id="PS51164"/>
    </source>
</evidence>
<reference evidence="19 20" key="1">
    <citation type="journal article" date="2024" name="Commun. Biol.">
        <title>Comparative genomic analysis of thermophilic fungi reveals convergent evolutionary adaptations and gene losses.</title>
        <authorList>
            <person name="Steindorff A.S."/>
            <person name="Aguilar-Pontes M.V."/>
            <person name="Robinson A.J."/>
            <person name="Andreopoulos B."/>
            <person name="LaButti K."/>
            <person name="Kuo A."/>
            <person name="Mondo S."/>
            <person name="Riley R."/>
            <person name="Otillar R."/>
            <person name="Haridas S."/>
            <person name="Lipzen A."/>
            <person name="Grimwood J."/>
            <person name="Schmutz J."/>
            <person name="Clum A."/>
            <person name="Reid I.D."/>
            <person name="Moisan M.C."/>
            <person name="Butler G."/>
            <person name="Nguyen T.T.M."/>
            <person name="Dewar K."/>
            <person name="Conant G."/>
            <person name="Drula E."/>
            <person name="Henrissat B."/>
            <person name="Hansel C."/>
            <person name="Singer S."/>
            <person name="Hutchinson M.I."/>
            <person name="de Vries R.P."/>
            <person name="Natvig D.O."/>
            <person name="Powell A.J."/>
            <person name="Tsang A."/>
            <person name="Grigoriev I.V."/>
        </authorList>
    </citation>
    <scope>NUCLEOTIDE SEQUENCE [LARGE SCALE GENOMIC DNA]</scope>
    <source>
        <strain evidence="19 20">CBS 494.80</strain>
    </source>
</reference>
<dbReference type="Pfam" id="PF00734">
    <property type="entry name" value="CBM_1"/>
    <property type="match status" value="1"/>
</dbReference>
<comment type="cofactor">
    <cofactor evidence="1">
        <name>Cu(2+)</name>
        <dbReference type="ChEBI" id="CHEBI:29036"/>
    </cofactor>
</comment>
<keyword evidence="10 16" id="KW-1015">Disulfide bond</keyword>
<evidence type="ECO:0000256" key="6">
    <source>
        <dbReference type="ARBA" id="ARBA00023001"/>
    </source>
</evidence>
<evidence type="ECO:0000256" key="11">
    <source>
        <dbReference type="ARBA" id="ARBA00023180"/>
    </source>
</evidence>
<keyword evidence="7" id="KW-0560">Oxidoreductase</keyword>
<keyword evidence="9" id="KW-0503">Monooxygenase</keyword>
<keyword evidence="12 16" id="KW-0119">Carbohydrate metabolism</keyword>
<evidence type="ECO:0000256" key="15">
    <source>
        <dbReference type="ARBA" id="ARBA00045077"/>
    </source>
</evidence>
<dbReference type="EC" id="1.14.99.56" evidence="16"/>
<keyword evidence="13 16" id="KW-0624">Polysaccharide degradation</keyword>
<dbReference type="EMBL" id="JAZHXI010000011">
    <property type="protein sequence ID" value="KAL2066338.1"/>
    <property type="molecule type" value="Genomic_DNA"/>
</dbReference>
<feature type="compositionally biased region" description="Polar residues" evidence="17">
    <location>
        <begin position="291"/>
        <end position="306"/>
    </location>
</feature>
<proteinExistence type="inferred from homology"/>
<keyword evidence="11" id="KW-0325">Glycoprotein</keyword>
<evidence type="ECO:0000256" key="17">
    <source>
        <dbReference type="SAM" id="MobiDB-lite"/>
    </source>
</evidence>
<organism evidence="19 20">
    <name type="scientific">Oculimacula yallundae</name>
    <dbReference type="NCBI Taxonomy" id="86028"/>
    <lineage>
        <taxon>Eukaryota</taxon>
        <taxon>Fungi</taxon>
        <taxon>Dikarya</taxon>
        <taxon>Ascomycota</taxon>
        <taxon>Pezizomycotina</taxon>
        <taxon>Leotiomycetes</taxon>
        <taxon>Helotiales</taxon>
        <taxon>Ploettnerulaceae</taxon>
        <taxon>Oculimacula</taxon>
    </lineage>
</organism>
<evidence type="ECO:0000256" key="7">
    <source>
        <dbReference type="ARBA" id="ARBA00023002"/>
    </source>
</evidence>
<evidence type="ECO:0000256" key="13">
    <source>
        <dbReference type="ARBA" id="ARBA00023326"/>
    </source>
</evidence>
<evidence type="ECO:0000256" key="4">
    <source>
        <dbReference type="ARBA" id="ARBA00022723"/>
    </source>
</evidence>
<comment type="domain">
    <text evidence="16">Has a modular structure: an endo-beta-1,4-glucanase catalytic module at the N-terminus, a linker rich in serines and threonines, and a C-terminal carbohydrate-binding module (CBM).</text>
</comment>
<name>A0ABR4CB21_9HELO</name>
<feature type="domain" description="CBM1" evidence="18">
    <location>
        <begin position="329"/>
        <end position="365"/>
    </location>
</feature>
<evidence type="ECO:0000256" key="14">
    <source>
        <dbReference type="ARBA" id="ARBA00044502"/>
    </source>
</evidence>
<gene>
    <name evidence="19" type="ORF">VTL71DRAFT_2409</name>
</gene>
<keyword evidence="8" id="KW-0186">Copper</keyword>
<dbReference type="InterPro" id="IPR035971">
    <property type="entry name" value="CBD_sf"/>
</dbReference>
<evidence type="ECO:0000256" key="16">
    <source>
        <dbReference type="RuleBase" id="RU368122"/>
    </source>
</evidence>
<sequence length="367" mass="36433">MKYSQVLVGAAVASLANAHATIHSLWVNGVDQGAGNSAAGYIRAPPNNSPVKDVTSKDMTCNVNNVAAAKSIDVKAGDKLSLEWHHDSKTAGDDIIDKTHLGPVMAYIAPAESNGAGDVWVKIAEDGFDGSKWGVERLIAAKGLQDVTLPASLAAGKYLLRGEVIALHEADTDFATNPGRGAQFYMECVQITVSGGTTPLPAGVAIPGVYTSKDPGVLFNLFGGKVTSYKAPGPAVMAAGAGAGTAPNAPAPVAGGSTPAPNTSTPTAPNATPGPVDSPATPAPKPTKSACSSKTPTTLATVTGSKPTPSPAPAAGTPAAGAPAAGAPGAAALYAQCGGQDFTGATTCEAGATCKDLNAFYSQCVPA</sequence>
<evidence type="ECO:0000313" key="19">
    <source>
        <dbReference type="EMBL" id="KAL2066338.1"/>
    </source>
</evidence>
<keyword evidence="20" id="KW-1185">Reference proteome</keyword>
<dbReference type="PROSITE" id="PS51164">
    <property type="entry name" value="CBM1_2"/>
    <property type="match status" value="1"/>
</dbReference>
<feature type="region of interest" description="Disordered" evidence="17">
    <location>
        <begin position="249"/>
        <end position="325"/>
    </location>
</feature>
<protein>
    <recommendedName>
        <fullName evidence="16">AA9 family lytic polysaccharide monooxygenase</fullName>
        <ecNumber evidence="16">1.14.99.56</ecNumber>
    </recommendedName>
    <alternativeName>
        <fullName evidence="16">Endo-beta-1,4-glucanase</fullName>
    </alternativeName>
    <alternativeName>
        <fullName evidence="16">Glycosyl hydrolase 61 family protein</fullName>
    </alternativeName>
</protein>
<comment type="caution">
    <text evidence="19">The sequence shown here is derived from an EMBL/GenBank/DDBJ whole genome shotgun (WGS) entry which is preliminary data.</text>
</comment>
<dbReference type="PANTHER" id="PTHR33353">
    <property type="entry name" value="PUTATIVE (AFU_ORTHOLOGUE AFUA_1G12560)-RELATED"/>
    <property type="match status" value="1"/>
</dbReference>
<keyword evidence="3 16" id="KW-0964">Secreted</keyword>
<evidence type="ECO:0000256" key="3">
    <source>
        <dbReference type="ARBA" id="ARBA00022525"/>
    </source>
</evidence>